<evidence type="ECO:0000256" key="5">
    <source>
        <dbReference type="ARBA" id="ARBA00023163"/>
    </source>
</evidence>
<dbReference type="Proteomes" id="UP000295632">
    <property type="component" value="Unassembled WGS sequence"/>
</dbReference>
<dbReference type="SUPFAM" id="SSF88946">
    <property type="entry name" value="Sigma2 domain of RNA polymerase sigma factors"/>
    <property type="match status" value="1"/>
</dbReference>
<comment type="similarity">
    <text evidence="1 6">Belongs to the sigma-70 factor family. ECF subfamily.</text>
</comment>
<dbReference type="InterPro" id="IPR013324">
    <property type="entry name" value="RNA_pol_sigma_r3/r4-like"/>
</dbReference>
<evidence type="ECO:0000256" key="1">
    <source>
        <dbReference type="ARBA" id="ARBA00010641"/>
    </source>
</evidence>
<dbReference type="GO" id="GO:0006352">
    <property type="term" value="P:DNA-templated transcription initiation"/>
    <property type="evidence" value="ECO:0007669"/>
    <property type="project" value="InterPro"/>
</dbReference>
<proteinExistence type="inferred from homology"/>
<keyword evidence="10" id="KW-1185">Reference proteome</keyword>
<organism evidence="9 10">
    <name type="scientific">Aureibacillus halotolerans</name>
    <dbReference type="NCBI Taxonomy" id="1508390"/>
    <lineage>
        <taxon>Bacteria</taxon>
        <taxon>Bacillati</taxon>
        <taxon>Bacillota</taxon>
        <taxon>Bacilli</taxon>
        <taxon>Bacillales</taxon>
        <taxon>Bacillaceae</taxon>
        <taxon>Aureibacillus</taxon>
    </lineage>
</organism>
<dbReference type="GO" id="GO:0016987">
    <property type="term" value="F:sigma factor activity"/>
    <property type="evidence" value="ECO:0007669"/>
    <property type="project" value="UniProtKB-KW"/>
</dbReference>
<dbReference type="NCBIfam" id="TIGR02937">
    <property type="entry name" value="sigma70-ECF"/>
    <property type="match status" value="1"/>
</dbReference>
<dbReference type="OrthoDB" id="9794508at2"/>
<dbReference type="Gene3D" id="1.10.1740.10">
    <property type="match status" value="1"/>
</dbReference>
<dbReference type="InterPro" id="IPR013325">
    <property type="entry name" value="RNA_pol_sigma_r2"/>
</dbReference>
<dbReference type="PROSITE" id="PS01063">
    <property type="entry name" value="SIGMA70_ECF"/>
    <property type="match status" value="1"/>
</dbReference>
<reference evidence="9 10" key="1">
    <citation type="submission" date="2019-03" db="EMBL/GenBank/DDBJ databases">
        <title>Genomic Encyclopedia of Type Strains, Phase IV (KMG-IV): sequencing the most valuable type-strain genomes for metagenomic binning, comparative biology and taxonomic classification.</title>
        <authorList>
            <person name="Goeker M."/>
        </authorList>
    </citation>
    <scope>NUCLEOTIDE SEQUENCE [LARGE SCALE GENOMIC DNA]</scope>
    <source>
        <strain evidence="9 10">DSM 28697</strain>
    </source>
</reference>
<dbReference type="Gene3D" id="1.10.10.10">
    <property type="entry name" value="Winged helix-like DNA-binding domain superfamily/Winged helix DNA-binding domain"/>
    <property type="match status" value="1"/>
</dbReference>
<keyword evidence="5 6" id="KW-0804">Transcription</keyword>
<dbReference type="PANTHER" id="PTHR43133">
    <property type="entry name" value="RNA POLYMERASE ECF-TYPE SIGMA FACTO"/>
    <property type="match status" value="1"/>
</dbReference>
<keyword evidence="3 6" id="KW-0731">Sigma factor</keyword>
<dbReference type="AlphaFoldDB" id="A0A4R6U7B9"/>
<dbReference type="EMBL" id="SNYJ01000003">
    <property type="protein sequence ID" value="TDQ41572.1"/>
    <property type="molecule type" value="Genomic_DNA"/>
</dbReference>
<keyword evidence="4 6" id="KW-0238">DNA-binding</keyword>
<evidence type="ECO:0000313" key="9">
    <source>
        <dbReference type="EMBL" id="TDQ41572.1"/>
    </source>
</evidence>
<dbReference type="InterPro" id="IPR039425">
    <property type="entry name" value="RNA_pol_sigma-70-like"/>
</dbReference>
<dbReference type="InterPro" id="IPR036388">
    <property type="entry name" value="WH-like_DNA-bd_sf"/>
</dbReference>
<evidence type="ECO:0000256" key="6">
    <source>
        <dbReference type="RuleBase" id="RU000716"/>
    </source>
</evidence>
<evidence type="ECO:0000259" key="7">
    <source>
        <dbReference type="Pfam" id="PF04542"/>
    </source>
</evidence>
<evidence type="ECO:0000313" key="10">
    <source>
        <dbReference type="Proteomes" id="UP000295632"/>
    </source>
</evidence>
<accession>A0A4R6U7B9</accession>
<dbReference type="SUPFAM" id="SSF88659">
    <property type="entry name" value="Sigma3 and sigma4 domains of RNA polymerase sigma factors"/>
    <property type="match status" value="1"/>
</dbReference>
<evidence type="ECO:0000256" key="4">
    <source>
        <dbReference type="ARBA" id="ARBA00023125"/>
    </source>
</evidence>
<protein>
    <recommendedName>
        <fullName evidence="6">RNA polymerase sigma factor</fullName>
    </recommendedName>
</protein>
<keyword evidence="2 6" id="KW-0805">Transcription regulation</keyword>
<comment type="caution">
    <text evidence="9">The sequence shown here is derived from an EMBL/GenBank/DDBJ whole genome shotgun (WGS) entry which is preliminary data.</text>
</comment>
<dbReference type="InterPro" id="IPR013249">
    <property type="entry name" value="RNA_pol_sigma70_r4_t2"/>
</dbReference>
<dbReference type="RefSeq" id="WP_133579437.1">
    <property type="nucleotide sequence ID" value="NZ_SNYJ01000003.1"/>
</dbReference>
<name>A0A4R6U7B9_9BACI</name>
<sequence>MQALFEELYNKYHNDLFNFLYYMVKNKEQAEDLIQEVYIKVLHSYDSFEGKSSEKTWLFSIARHVAIDWMRKQGRRKEYSGDWFDLLSTEGALTAPDPQPEDQLLINEEKRKLYEGLNKCNEKHRSVLVLRYLQSMSIAETAAVLGWTESKVKTTQHRALKKLNQYMSQSFGKEGNFDEQTPLDR</sequence>
<dbReference type="Pfam" id="PF08281">
    <property type="entry name" value="Sigma70_r4_2"/>
    <property type="match status" value="1"/>
</dbReference>
<dbReference type="GO" id="GO:0003677">
    <property type="term" value="F:DNA binding"/>
    <property type="evidence" value="ECO:0007669"/>
    <property type="project" value="UniProtKB-KW"/>
</dbReference>
<dbReference type="Pfam" id="PF04542">
    <property type="entry name" value="Sigma70_r2"/>
    <property type="match status" value="1"/>
</dbReference>
<evidence type="ECO:0000256" key="3">
    <source>
        <dbReference type="ARBA" id="ARBA00023082"/>
    </source>
</evidence>
<dbReference type="InterPro" id="IPR000838">
    <property type="entry name" value="RNA_pol_sigma70_ECF_CS"/>
</dbReference>
<dbReference type="GO" id="GO:0006950">
    <property type="term" value="P:response to stress"/>
    <property type="evidence" value="ECO:0007669"/>
    <property type="project" value="UniProtKB-ARBA"/>
</dbReference>
<gene>
    <name evidence="9" type="ORF">EV213_103150</name>
</gene>
<dbReference type="PANTHER" id="PTHR43133:SF60">
    <property type="entry name" value="RNA POLYMERASE SIGMA FACTOR SIGV"/>
    <property type="match status" value="1"/>
</dbReference>
<feature type="domain" description="RNA polymerase sigma-70 region 2" evidence="7">
    <location>
        <begin position="8"/>
        <end position="76"/>
    </location>
</feature>
<evidence type="ECO:0000256" key="2">
    <source>
        <dbReference type="ARBA" id="ARBA00023015"/>
    </source>
</evidence>
<dbReference type="CDD" id="cd06171">
    <property type="entry name" value="Sigma70_r4"/>
    <property type="match status" value="1"/>
</dbReference>
<evidence type="ECO:0000259" key="8">
    <source>
        <dbReference type="Pfam" id="PF08281"/>
    </source>
</evidence>
<feature type="domain" description="RNA polymerase sigma factor 70 region 4 type 2" evidence="8">
    <location>
        <begin position="113"/>
        <end position="163"/>
    </location>
</feature>
<dbReference type="InterPro" id="IPR007627">
    <property type="entry name" value="RNA_pol_sigma70_r2"/>
</dbReference>
<dbReference type="InterPro" id="IPR014284">
    <property type="entry name" value="RNA_pol_sigma-70_dom"/>
</dbReference>